<dbReference type="EMBL" id="JBHUHX010000019">
    <property type="protein sequence ID" value="MFD2112120.1"/>
    <property type="molecule type" value="Genomic_DNA"/>
</dbReference>
<keyword evidence="2" id="KW-1185">Reference proteome</keyword>
<comment type="caution">
    <text evidence="1">The sequence shown here is derived from an EMBL/GenBank/DDBJ whole genome shotgun (WGS) entry which is preliminary data.</text>
</comment>
<proteinExistence type="predicted"/>
<name>A0ABW4Y948_9GAMM</name>
<accession>A0ABW4Y948</accession>
<dbReference type="RefSeq" id="WP_386026141.1">
    <property type="nucleotide sequence ID" value="NZ_JBHUHX010000019.1"/>
</dbReference>
<evidence type="ECO:0000313" key="1">
    <source>
        <dbReference type="EMBL" id="MFD2112120.1"/>
    </source>
</evidence>
<dbReference type="Proteomes" id="UP001597337">
    <property type="component" value="Unassembled WGS sequence"/>
</dbReference>
<protein>
    <recommendedName>
        <fullName evidence="3">Type I restriction endonuclease subunit M</fullName>
    </recommendedName>
</protein>
<evidence type="ECO:0000313" key="2">
    <source>
        <dbReference type="Proteomes" id="UP001597337"/>
    </source>
</evidence>
<reference evidence="2" key="1">
    <citation type="journal article" date="2019" name="Int. J. Syst. Evol. Microbiol.">
        <title>The Global Catalogue of Microorganisms (GCM) 10K type strain sequencing project: providing services to taxonomists for standard genome sequencing and annotation.</title>
        <authorList>
            <consortium name="The Broad Institute Genomics Platform"/>
            <consortium name="The Broad Institute Genome Sequencing Center for Infectious Disease"/>
            <person name="Wu L."/>
            <person name="Ma J."/>
        </authorList>
    </citation>
    <scope>NUCLEOTIDE SEQUENCE [LARGE SCALE GENOMIC DNA]</scope>
    <source>
        <strain evidence="2">KACC 12597</strain>
    </source>
</reference>
<organism evidence="1 2">
    <name type="scientific">Thiorhodococcus fuscus</name>
    <dbReference type="NCBI Taxonomy" id="527200"/>
    <lineage>
        <taxon>Bacteria</taxon>
        <taxon>Pseudomonadati</taxon>
        <taxon>Pseudomonadota</taxon>
        <taxon>Gammaproteobacteria</taxon>
        <taxon>Chromatiales</taxon>
        <taxon>Chromatiaceae</taxon>
        <taxon>Thiorhodococcus</taxon>
    </lineage>
</organism>
<evidence type="ECO:0008006" key="3">
    <source>
        <dbReference type="Google" id="ProtNLM"/>
    </source>
</evidence>
<sequence length="99" mass="10654">MSFSDTADGAPLFPIGKVVSTPNACRVLEAYGIAVLTLLLRHVHGDWGDLGPSDARANQEALHGGARLLSSYQIAEGVRVWIITEADRSTTTVLMPEDY</sequence>
<gene>
    <name evidence="1" type="ORF">ACFSJC_09745</name>
</gene>